<dbReference type="InParanoid" id="A0A0D2WNM3"/>
<feature type="coiled-coil region" evidence="7">
    <location>
        <begin position="20"/>
        <end position="82"/>
    </location>
</feature>
<keyword evidence="10" id="KW-1185">Reference proteome</keyword>
<accession>A0A0D2WNM3</accession>
<keyword evidence="6 8" id="KW-0472">Membrane</keyword>
<evidence type="ECO:0000256" key="5">
    <source>
        <dbReference type="ARBA" id="ARBA00023054"/>
    </source>
</evidence>
<evidence type="ECO:0000256" key="3">
    <source>
        <dbReference type="ARBA" id="ARBA00022989"/>
    </source>
</evidence>
<dbReference type="InterPro" id="IPR019177">
    <property type="entry name" value="Golgin_subfamily_A_member_5"/>
</dbReference>
<evidence type="ECO:0000256" key="1">
    <source>
        <dbReference type="ARBA" id="ARBA00004194"/>
    </source>
</evidence>
<keyword evidence="3 8" id="KW-1133">Transmembrane helix</keyword>
<dbReference type="EMBL" id="KE346363">
    <property type="protein sequence ID" value="KJE92018.1"/>
    <property type="molecule type" value="Genomic_DNA"/>
</dbReference>
<dbReference type="GO" id="GO:0031985">
    <property type="term" value="C:Golgi cisterna"/>
    <property type="evidence" value="ECO:0007669"/>
    <property type="project" value="TreeGrafter"/>
</dbReference>
<evidence type="ECO:0000256" key="6">
    <source>
        <dbReference type="ARBA" id="ARBA00023136"/>
    </source>
</evidence>
<dbReference type="GO" id="GO:0000139">
    <property type="term" value="C:Golgi membrane"/>
    <property type="evidence" value="ECO:0007669"/>
    <property type="project" value="UniProtKB-SubCell"/>
</dbReference>
<evidence type="ECO:0000313" key="10">
    <source>
        <dbReference type="Proteomes" id="UP000008743"/>
    </source>
</evidence>
<protein>
    <recommendedName>
        <fullName evidence="11">Golgin-84</fullName>
    </recommendedName>
</protein>
<dbReference type="AlphaFoldDB" id="A0A0D2WNM3"/>
<dbReference type="Proteomes" id="UP000008743">
    <property type="component" value="Unassembled WGS sequence"/>
</dbReference>
<evidence type="ECO:0000256" key="4">
    <source>
        <dbReference type="ARBA" id="ARBA00023034"/>
    </source>
</evidence>
<sequence length="512" mass="58679">MLRNEIKSLNEEIALHGRRSKNMQINLDEARKQISVVERQVAAKEQQVREQTLREEQLHGQIKDLERQQQALKAQLLESDKILSLRDNTITDLQKVKQDVLHDQAAVAEVQSSAFESLRARLVEAERLLDAETQLTASLKQAQIKTRAETDEVRLDLERQLTVAHTAAQDQMTQLGQLKQTLAAQRSDNDTIKTEFAEYKNRAAKVLQTKEKVIADMRLLAETSSTLMNSGPGAEAARSELIAAQRERDQLSEELNETRLQVSQLRSQIQELETQHQAETDMLQDHLHEIENAAQEEKTNHTNLLADMRARVEDADFARNEVFKQKTALQAQLLDRAAEIERLHAQLSTRTNNSVNQVDLENRLRTLTENLIRKQTEIETLMSEKNSLHLQLETERNKRAKEVRLQIDHPPAANSLEEDNTKLRPISSIIPAAMEARPNANLTRRVRQAATVLDTFSIRLGRFLRIYPMARVFVIFYMLLLHLWVMIVLFTYSPELHSAGHEGVEPIDPFPR</sequence>
<evidence type="ECO:0000313" key="9">
    <source>
        <dbReference type="EMBL" id="KJE92018.1"/>
    </source>
</evidence>
<gene>
    <name evidence="9" type="ORF">CAOG_009625</name>
</gene>
<dbReference type="PANTHER" id="PTHR13815:SF7">
    <property type="entry name" value="GOLGIN SUBFAMILY A MEMBER 5"/>
    <property type="match status" value="1"/>
</dbReference>
<dbReference type="eggNOG" id="KOG4677">
    <property type="taxonomic scope" value="Eukaryota"/>
</dbReference>
<comment type="subcellular location">
    <subcellularLocation>
        <location evidence="1">Golgi apparatus membrane</location>
        <topology evidence="1">Single-pass membrane protein</topology>
    </subcellularLocation>
</comment>
<dbReference type="OrthoDB" id="248903at2759"/>
<keyword evidence="4" id="KW-0333">Golgi apparatus</keyword>
<reference evidence="10" key="1">
    <citation type="submission" date="2011-02" db="EMBL/GenBank/DDBJ databases">
        <title>The Genome Sequence of Capsaspora owczarzaki ATCC 30864.</title>
        <authorList>
            <person name="Russ C."/>
            <person name="Cuomo C."/>
            <person name="Burger G."/>
            <person name="Gray M.W."/>
            <person name="Holland P.W.H."/>
            <person name="King N."/>
            <person name="Lang F.B.F."/>
            <person name="Roger A.J."/>
            <person name="Ruiz-Trillo I."/>
            <person name="Young S.K."/>
            <person name="Zeng Q."/>
            <person name="Gargeya S."/>
            <person name="Alvarado L."/>
            <person name="Berlin A."/>
            <person name="Chapman S.B."/>
            <person name="Chen Z."/>
            <person name="Freedman E."/>
            <person name="Gellesch M."/>
            <person name="Goldberg J."/>
            <person name="Griggs A."/>
            <person name="Gujja S."/>
            <person name="Heilman E."/>
            <person name="Heiman D."/>
            <person name="Howarth C."/>
            <person name="Mehta T."/>
            <person name="Neiman D."/>
            <person name="Pearson M."/>
            <person name="Roberts A."/>
            <person name="Saif S."/>
            <person name="Shea T."/>
            <person name="Shenoy N."/>
            <person name="Sisk P."/>
            <person name="Stolte C."/>
            <person name="Sykes S."/>
            <person name="White J."/>
            <person name="Yandava C."/>
            <person name="Haas B."/>
            <person name="Nusbaum C."/>
            <person name="Birren B."/>
        </authorList>
    </citation>
    <scope>NUCLEOTIDE SEQUENCE</scope>
    <source>
        <strain evidence="10">ATCC 30864</strain>
    </source>
</reference>
<feature type="transmembrane region" description="Helical" evidence="8">
    <location>
        <begin position="472"/>
        <end position="492"/>
    </location>
</feature>
<evidence type="ECO:0000256" key="7">
    <source>
        <dbReference type="SAM" id="Coils"/>
    </source>
</evidence>
<organism evidence="9 10">
    <name type="scientific">Capsaspora owczarzaki (strain ATCC 30864)</name>
    <dbReference type="NCBI Taxonomy" id="595528"/>
    <lineage>
        <taxon>Eukaryota</taxon>
        <taxon>Filasterea</taxon>
        <taxon>Capsaspora</taxon>
    </lineage>
</organism>
<name>A0A0D2WNM3_CAPO3</name>
<keyword evidence="5 7" id="KW-0175">Coiled coil</keyword>
<feature type="coiled-coil region" evidence="7">
    <location>
        <begin position="357"/>
        <end position="398"/>
    </location>
</feature>
<evidence type="ECO:0008006" key="11">
    <source>
        <dbReference type="Google" id="ProtNLM"/>
    </source>
</evidence>
<evidence type="ECO:0000256" key="2">
    <source>
        <dbReference type="ARBA" id="ARBA00022692"/>
    </source>
</evidence>
<dbReference type="GO" id="GO:0007030">
    <property type="term" value="P:Golgi organization"/>
    <property type="evidence" value="ECO:0007669"/>
    <property type="project" value="InterPro"/>
</dbReference>
<dbReference type="STRING" id="595528.A0A0D2WNM3"/>
<proteinExistence type="predicted"/>
<keyword evidence="2 8" id="KW-0812">Transmembrane</keyword>
<feature type="coiled-coil region" evidence="7">
    <location>
        <begin position="234"/>
        <end position="289"/>
    </location>
</feature>
<dbReference type="PANTHER" id="PTHR13815">
    <property type="entry name" value="GOLGIN-84"/>
    <property type="match status" value="1"/>
</dbReference>
<dbReference type="Pfam" id="PF09787">
    <property type="entry name" value="Golgin_A5"/>
    <property type="match status" value="1"/>
</dbReference>
<evidence type="ECO:0000256" key="8">
    <source>
        <dbReference type="SAM" id="Phobius"/>
    </source>
</evidence>
<dbReference type="GO" id="GO:0000301">
    <property type="term" value="P:retrograde transport, vesicle recycling within Golgi"/>
    <property type="evidence" value="ECO:0007669"/>
    <property type="project" value="TreeGrafter"/>
</dbReference>